<dbReference type="AlphaFoldDB" id="G0WBI2"/>
<dbReference type="EMBL" id="HE580271">
    <property type="protein sequence ID" value="CCD25102.1"/>
    <property type="molecule type" value="Genomic_DNA"/>
</dbReference>
<accession>G0WBI2</accession>
<dbReference type="InterPro" id="IPR000092">
    <property type="entry name" value="Polyprenyl_synt"/>
</dbReference>
<dbReference type="GO" id="GO:0033386">
    <property type="term" value="P:geranylgeranyl diphosphate biosynthetic process"/>
    <property type="evidence" value="ECO:0007669"/>
    <property type="project" value="EnsemblFungi"/>
</dbReference>
<dbReference type="PANTHER" id="PTHR12001:SF44">
    <property type="entry name" value="GERANYLGERANYL PYROPHOSPHATE SYNTHASE"/>
    <property type="match status" value="1"/>
</dbReference>
<dbReference type="STRING" id="1071378.G0WBI2"/>
<evidence type="ECO:0000256" key="3">
    <source>
        <dbReference type="ARBA" id="ARBA00022842"/>
    </source>
</evidence>
<organism evidence="5 6">
    <name type="scientific">Naumovozyma dairenensis (strain ATCC 10597 / BCRC 20456 / CBS 421 / NBRC 0211 / NRRL Y-12639)</name>
    <name type="common">Saccharomyces dairenensis</name>
    <dbReference type="NCBI Taxonomy" id="1071378"/>
    <lineage>
        <taxon>Eukaryota</taxon>
        <taxon>Fungi</taxon>
        <taxon>Dikarya</taxon>
        <taxon>Ascomycota</taxon>
        <taxon>Saccharomycotina</taxon>
        <taxon>Saccharomycetes</taxon>
        <taxon>Saccharomycetales</taxon>
        <taxon>Saccharomycetaceae</taxon>
        <taxon>Naumovozyma</taxon>
    </lineage>
</organism>
<dbReference type="OrthoDB" id="6921389at2759"/>
<keyword evidence="2" id="KW-0479">Metal-binding</keyword>
<keyword evidence="3" id="KW-0460">Magnesium</keyword>
<dbReference type="PROSITE" id="PS00723">
    <property type="entry name" value="POLYPRENYL_SYNTHASE_1"/>
    <property type="match status" value="1"/>
</dbReference>
<comment type="similarity">
    <text evidence="4">Belongs to the FPP/GGPP synthase family.</text>
</comment>
<dbReference type="RefSeq" id="XP_003670345.1">
    <property type="nucleotide sequence ID" value="XM_003670297.1"/>
</dbReference>
<evidence type="ECO:0008006" key="7">
    <source>
        <dbReference type="Google" id="ProtNLM"/>
    </source>
</evidence>
<keyword evidence="1 4" id="KW-0808">Transferase</keyword>
<dbReference type="GO" id="GO:0004311">
    <property type="term" value="F:geranylgeranyl diphosphate synthase activity"/>
    <property type="evidence" value="ECO:0007669"/>
    <property type="project" value="EnsemblFungi"/>
</dbReference>
<dbReference type="SUPFAM" id="SSF48576">
    <property type="entry name" value="Terpenoid synthases"/>
    <property type="match status" value="1"/>
</dbReference>
<proteinExistence type="inferred from homology"/>
<dbReference type="InterPro" id="IPR008949">
    <property type="entry name" value="Isoprenoid_synthase_dom_sf"/>
</dbReference>
<dbReference type="InterPro" id="IPR033749">
    <property type="entry name" value="Polyprenyl_synt_CS"/>
</dbReference>
<dbReference type="SFLD" id="SFLDS00005">
    <property type="entry name" value="Isoprenoid_Synthase_Type_I"/>
    <property type="match status" value="1"/>
</dbReference>
<dbReference type="SFLD" id="SFLDG01017">
    <property type="entry name" value="Polyprenyl_Transferase_Like"/>
    <property type="match status" value="1"/>
</dbReference>
<evidence type="ECO:0000256" key="4">
    <source>
        <dbReference type="RuleBase" id="RU004466"/>
    </source>
</evidence>
<dbReference type="Pfam" id="PF00348">
    <property type="entry name" value="polyprenyl_synt"/>
    <property type="match status" value="1"/>
</dbReference>
<dbReference type="PROSITE" id="PS00444">
    <property type="entry name" value="POLYPRENYL_SYNTHASE_2"/>
    <property type="match status" value="1"/>
</dbReference>
<evidence type="ECO:0000313" key="6">
    <source>
        <dbReference type="Proteomes" id="UP000000689"/>
    </source>
</evidence>
<name>G0WBI2_NAUDC</name>
<sequence length="346" mass="40067">MTSNDNINNNSSTMNEINSMICNTPQWSIEDEDTIARPYKHITLHQGKRFRSKLIQTFNKIYEIPNEQLQILMEIIETLHNSSLIIDDIEDNSDLRRGNPSSHVVFGMPMSLNTANYMYFKSMNLIWKMSADQTSILELLQIFNEELMNLHRGQGLDIHWRDSLNELRYDGVPNEQMYFKMVMNKTGGLFRLTIRMMEKISPNFNRKKKTLVPLGNLLGIIYQIRDDYQNLVNNTMIANKGFAEDLSEGKLSFPIIHGLRFESLNNVSGPTLLNILLKRTDDDELKKVALKFLQDTSKSIEYTRKVIEDLVRLIKNSEFLPSLDDVNGNEDAINEINFIIDHISNI</sequence>
<dbReference type="KEGG" id="ndi:NDAI_0E02850"/>
<reference evidence="5 6" key="1">
    <citation type="journal article" date="2011" name="Proc. Natl. Acad. Sci. U.S.A.">
        <title>Evolutionary erosion of yeast sex chromosomes by mating-type switching accidents.</title>
        <authorList>
            <person name="Gordon J.L."/>
            <person name="Armisen D."/>
            <person name="Proux-Wera E."/>
            <person name="Oheigeartaigh S.S."/>
            <person name="Byrne K.P."/>
            <person name="Wolfe K.H."/>
        </authorList>
    </citation>
    <scope>NUCLEOTIDE SEQUENCE [LARGE SCALE GENOMIC DNA]</scope>
    <source>
        <strain evidence="6">ATCC 10597 / BCRC 20456 / CBS 421 / NBRC 0211 / NRRL Y-12639</strain>
    </source>
</reference>
<dbReference type="Gene3D" id="1.10.600.10">
    <property type="entry name" value="Farnesyl Diphosphate Synthase"/>
    <property type="match status" value="1"/>
</dbReference>
<gene>
    <name evidence="5" type="primary">NDAI0E02850</name>
    <name evidence="5" type="ordered locus">NDAI_0E02850</name>
</gene>
<evidence type="ECO:0000256" key="2">
    <source>
        <dbReference type="ARBA" id="ARBA00022723"/>
    </source>
</evidence>
<dbReference type="OMA" id="ANFAYFW"/>
<evidence type="ECO:0000313" key="5">
    <source>
        <dbReference type="EMBL" id="CCD25102.1"/>
    </source>
</evidence>
<dbReference type="HOGENOM" id="CLU_014015_6_0_1"/>
<dbReference type="GeneID" id="11498680"/>
<protein>
    <recommendedName>
        <fullName evidence="7">Geranylgeranyl pyrophosphate synthase</fullName>
    </recommendedName>
</protein>
<dbReference type="CDD" id="cd00685">
    <property type="entry name" value="Trans_IPPS_HT"/>
    <property type="match status" value="1"/>
</dbReference>
<evidence type="ECO:0000256" key="1">
    <source>
        <dbReference type="ARBA" id="ARBA00022679"/>
    </source>
</evidence>
<dbReference type="eggNOG" id="KOG0777">
    <property type="taxonomic scope" value="Eukaryota"/>
</dbReference>
<dbReference type="Proteomes" id="UP000000689">
    <property type="component" value="Chromosome 5"/>
</dbReference>
<dbReference type="GO" id="GO:0046872">
    <property type="term" value="F:metal ion binding"/>
    <property type="evidence" value="ECO:0007669"/>
    <property type="project" value="UniProtKB-KW"/>
</dbReference>
<dbReference type="PANTHER" id="PTHR12001">
    <property type="entry name" value="GERANYLGERANYL PYROPHOSPHATE SYNTHASE"/>
    <property type="match status" value="1"/>
</dbReference>
<keyword evidence="6" id="KW-1185">Reference proteome</keyword>